<feature type="compositionally biased region" description="Basic and acidic residues" evidence="7">
    <location>
        <begin position="535"/>
        <end position="544"/>
    </location>
</feature>
<dbReference type="EMBL" id="JAWCUI010000022">
    <property type="protein sequence ID" value="KAL1896578.1"/>
    <property type="molecule type" value="Genomic_DNA"/>
</dbReference>
<evidence type="ECO:0000256" key="3">
    <source>
        <dbReference type="ARBA" id="ARBA00022833"/>
    </source>
</evidence>
<keyword evidence="2 6" id="KW-0863">Zinc-finger</keyword>
<reference evidence="9 10" key="1">
    <citation type="journal article" date="2024" name="IMA Fungus">
        <title>IMA Genome - F19 : A genome assembly and annotation guide to empower mycologists, including annotated draft genome sequences of Ceratocystis pirilliformis, Diaporthe australafricana, Fusarium ophioides, Paecilomyces lecythidis, and Sporothrix stenoceras.</title>
        <authorList>
            <person name="Aylward J."/>
            <person name="Wilson A.M."/>
            <person name="Visagie C.M."/>
            <person name="Spraker J."/>
            <person name="Barnes I."/>
            <person name="Buitendag C."/>
            <person name="Ceriani C."/>
            <person name="Del Mar Angel L."/>
            <person name="du Plessis D."/>
            <person name="Fuchs T."/>
            <person name="Gasser K."/>
            <person name="Kramer D."/>
            <person name="Li W."/>
            <person name="Munsamy K."/>
            <person name="Piso A."/>
            <person name="Price J.L."/>
            <person name="Sonnekus B."/>
            <person name="Thomas C."/>
            <person name="van der Nest A."/>
            <person name="van Dijk A."/>
            <person name="van Heerden A."/>
            <person name="van Vuuren N."/>
            <person name="Yilmaz N."/>
            <person name="Duong T.A."/>
            <person name="van der Merwe N.A."/>
            <person name="Wingfield M.J."/>
            <person name="Wingfield B.D."/>
        </authorList>
    </citation>
    <scope>NUCLEOTIDE SEQUENCE [LARGE SCALE GENOMIC DNA]</scope>
    <source>
        <strain evidence="9 10">CMW 5346</strain>
    </source>
</reference>
<evidence type="ECO:0000256" key="7">
    <source>
        <dbReference type="SAM" id="MobiDB-lite"/>
    </source>
</evidence>
<evidence type="ECO:0000256" key="5">
    <source>
        <dbReference type="ARBA" id="ARBA00049654"/>
    </source>
</evidence>
<protein>
    <submittedName>
        <fullName evidence="9">Box C/D snoRNA accumulation</fullName>
    </submittedName>
</protein>
<comment type="similarity">
    <text evidence="5">Belongs to the BCD1 family.</text>
</comment>
<feature type="compositionally biased region" description="Basic residues" evidence="7">
    <location>
        <begin position="135"/>
        <end position="148"/>
    </location>
</feature>
<feature type="compositionally biased region" description="Low complexity" evidence="7">
    <location>
        <begin position="586"/>
        <end position="595"/>
    </location>
</feature>
<evidence type="ECO:0000259" key="8">
    <source>
        <dbReference type="PROSITE" id="PS51083"/>
    </source>
</evidence>
<evidence type="ECO:0000256" key="6">
    <source>
        <dbReference type="PROSITE-ProRule" id="PRU00453"/>
    </source>
</evidence>
<feature type="region of interest" description="Disordered" evidence="7">
    <location>
        <begin position="509"/>
        <end position="528"/>
    </location>
</feature>
<evidence type="ECO:0000313" key="9">
    <source>
        <dbReference type="EMBL" id="KAL1896578.1"/>
    </source>
</evidence>
<accession>A0ABR3Z9R6</accession>
<gene>
    <name evidence="9" type="primary">BCD1</name>
    <name evidence="9" type="ORF">Sste5346_004612</name>
</gene>
<feature type="compositionally biased region" description="Low complexity" evidence="7">
    <location>
        <begin position="381"/>
        <end position="390"/>
    </location>
</feature>
<dbReference type="Gene3D" id="3.30.60.190">
    <property type="match status" value="1"/>
</dbReference>
<dbReference type="SUPFAM" id="SSF144232">
    <property type="entry name" value="HIT/MYND zinc finger-like"/>
    <property type="match status" value="1"/>
</dbReference>
<keyword evidence="10" id="KW-1185">Reference proteome</keyword>
<feature type="compositionally biased region" description="Acidic residues" evidence="7">
    <location>
        <begin position="558"/>
        <end position="577"/>
    </location>
</feature>
<dbReference type="PANTHER" id="PTHR13483">
    <property type="entry name" value="BOX C_D SNORNA PROTEIN 1-RELATED"/>
    <property type="match status" value="1"/>
</dbReference>
<dbReference type="Pfam" id="PF04438">
    <property type="entry name" value="zf-HIT"/>
    <property type="match status" value="1"/>
</dbReference>
<comment type="function">
    <text evidence="4">Required for box C/D snoRNAs accumulation involved in snoRNA processing, snoRNA transport to the nucleolus and ribosome biogenesis.</text>
</comment>
<evidence type="ECO:0000313" key="10">
    <source>
        <dbReference type="Proteomes" id="UP001583186"/>
    </source>
</evidence>
<evidence type="ECO:0000256" key="4">
    <source>
        <dbReference type="ARBA" id="ARBA00049598"/>
    </source>
</evidence>
<feature type="domain" description="HIT-type" evidence="8">
    <location>
        <begin position="12"/>
        <end position="46"/>
    </location>
</feature>
<feature type="region of interest" description="Disordered" evidence="7">
    <location>
        <begin position="107"/>
        <end position="154"/>
    </location>
</feature>
<keyword evidence="3" id="KW-0862">Zinc</keyword>
<dbReference type="InterPro" id="IPR057721">
    <property type="entry name" value="BCD1_alpha/beta"/>
</dbReference>
<comment type="caution">
    <text evidence="9">The sequence shown here is derived from an EMBL/GenBank/DDBJ whole genome shotgun (WGS) entry which is preliminary data.</text>
</comment>
<feature type="compositionally biased region" description="Low complexity" evidence="7">
    <location>
        <begin position="510"/>
        <end position="523"/>
    </location>
</feature>
<dbReference type="InterPro" id="IPR051639">
    <property type="entry name" value="BCD1"/>
</dbReference>
<proteinExistence type="inferred from homology"/>
<evidence type="ECO:0000256" key="2">
    <source>
        <dbReference type="ARBA" id="ARBA00022771"/>
    </source>
</evidence>
<dbReference type="PANTHER" id="PTHR13483:SF11">
    <property type="entry name" value="ZINC FINGER HIT DOMAIN-CONTAINING PROTEIN 3"/>
    <property type="match status" value="1"/>
</dbReference>
<dbReference type="CDD" id="cd23024">
    <property type="entry name" value="zf-HIT_ZNHIT2-3"/>
    <property type="match status" value="1"/>
</dbReference>
<keyword evidence="1" id="KW-0479">Metal-binding</keyword>
<feature type="compositionally biased region" description="Acidic residues" evidence="7">
    <location>
        <begin position="346"/>
        <end position="355"/>
    </location>
</feature>
<organism evidence="9 10">
    <name type="scientific">Sporothrix stenoceras</name>
    <dbReference type="NCBI Taxonomy" id="5173"/>
    <lineage>
        <taxon>Eukaryota</taxon>
        <taxon>Fungi</taxon>
        <taxon>Dikarya</taxon>
        <taxon>Ascomycota</taxon>
        <taxon>Pezizomycotina</taxon>
        <taxon>Sordariomycetes</taxon>
        <taxon>Sordariomycetidae</taxon>
        <taxon>Ophiostomatales</taxon>
        <taxon>Ophiostomataceae</taxon>
        <taxon>Sporothrix</taxon>
    </lineage>
</organism>
<dbReference type="Pfam" id="PF25790">
    <property type="entry name" value="BCD1"/>
    <property type="match status" value="1"/>
</dbReference>
<dbReference type="InterPro" id="IPR007529">
    <property type="entry name" value="Znf_HIT"/>
</dbReference>
<feature type="region of interest" description="Disordered" evidence="7">
    <location>
        <begin position="535"/>
        <end position="667"/>
    </location>
</feature>
<evidence type="ECO:0000256" key="1">
    <source>
        <dbReference type="ARBA" id="ARBA00022723"/>
    </source>
</evidence>
<feature type="region of interest" description="Disordered" evidence="7">
    <location>
        <begin position="345"/>
        <end position="394"/>
    </location>
</feature>
<sequence>MASADPLLTSCCSVCRANPPRYKCPRCNIPYCSVECNRRHRARAGCSGIRDVTTFVPRARLCTAAGIDRDYNFLQGIDVARTSAVKHVVDERHVLRPNDVVARVINEEDPNEDKNKHHNKHHHNKYGKNNNHQNKYNKNHKGPHKNQQRPHNGPALVKHWAGEEVVYLPARPKLTGAAAAMAAEAAAAAAAAREKNDDDDDDDDAAADEAFPTLKFDTFLSTPTTPTYESATSIRVRGMCRRDNIELLGAPRGFARQRENNTTVATETVTTKGGGKVSNVHLHWQVEWLAYTTTVGDSEATNTPMRVHRRALDNTPLYKAYAALQHAERKKEGKQGKLGVTTLINEVDDEMDTRDDGEVSQPKQTPKSRKQKQQQQHNTPKKAAPSPTAPFHNAFFYSYDGQNATTGAWHTHTRKDDISAEEKLDVNDNPAQRAARTQFSYYLLKPRVPGKASHTKAKELIPLSATDTLATALPGRSVLEFPTIYILPKDSALPAGHELGSTERQTFVFPQPQAPGANNNNNGKGKDKKANHFLKRRQDGKEDTSSAPAAKKRKTDGGEDDDGDEEDKDSEDADMDMEVIAAQLLESETSSSGSDSSDEEESESERDDEEEDDEDEDDFVEGKEEEPGFNGRLPELLHGLGSTGTLPADGKPKLVVYDSWSEGSDEE</sequence>
<feature type="compositionally biased region" description="Acidic residues" evidence="7">
    <location>
        <begin position="596"/>
        <end position="619"/>
    </location>
</feature>
<dbReference type="PROSITE" id="PS51083">
    <property type="entry name" value="ZF_HIT"/>
    <property type="match status" value="1"/>
</dbReference>
<feature type="compositionally biased region" description="Basic residues" evidence="7">
    <location>
        <begin position="116"/>
        <end position="126"/>
    </location>
</feature>
<dbReference type="Proteomes" id="UP001583186">
    <property type="component" value="Unassembled WGS sequence"/>
</dbReference>
<name>A0ABR3Z9R6_9PEZI</name>